<feature type="region of interest" description="Disordered" evidence="1">
    <location>
        <begin position="1"/>
        <end position="26"/>
    </location>
</feature>
<dbReference type="Proteomes" id="UP001356427">
    <property type="component" value="Unassembled WGS sequence"/>
</dbReference>
<keyword evidence="3" id="KW-1185">Reference proteome</keyword>
<protein>
    <submittedName>
        <fullName evidence="2">Uncharacterized protein</fullName>
    </submittedName>
</protein>
<evidence type="ECO:0000313" key="3">
    <source>
        <dbReference type="Proteomes" id="UP001356427"/>
    </source>
</evidence>
<sequence length="97" mass="10768">MRIGGVLPDWVTDEEDTTSSPGAEEREKARGVVWFIQVNTSNLDHREASAELSRHPARLQAPDRSTCVVVSSMSATRWWEAANAVSTVDRARRSEDA</sequence>
<gene>
    <name evidence="2" type="ORF">J4Q44_G00283220</name>
</gene>
<name>A0AAN8L3B3_9TELE</name>
<organism evidence="2 3">
    <name type="scientific">Coregonus suidteri</name>
    <dbReference type="NCBI Taxonomy" id="861788"/>
    <lineage>
        <taxon>Eukaryota</taxon>
        <taxon>Metazoa</taxon>
        <taxon>Chordata</taxon>
        <taxon>Craniata</taxon>
        <taxon>Vertebrata</taxon>
        <taxon>Euteleostomi</taxon>
        <taxon>Actinopterygii</taxon>
        <taxon>Neopterygii</taxon>
        <taxon>Teleostei</taxon>
        <taxon>Protacanthopterygii</taxon>
        <taxon>Salmoniformes</taxon>
        <taxon>Salmonidae</taxon>
        <taxon>Coregoninae</taxon>
        <taxon>Coregonus</taxon>
    </lineage>
</organism>
<accession>A0AAN8L3B3</accession>
<comment type="caution">
    <text evidence="2">The sequence shown here is derived from an EMBL/GenBank/DDBJ whole genome shotgun (WGS) entry which is preliminary data.</text>
</comment>
<reference evidence="2 3" key="1">
    <citation type="submission" date="2021-04" db="EMBL/GenBank/DDBJ databases">
        <authorList>
            <person name="De Guttry C."/>
            <person name="Zahm M."/>
            <person name="Klopp C."/>
            <person name="Cabau C."/>
            <person name="Louis A."/>
            <person name="Berthelot C."/>
            <person name="Parey E."/>
            <person name="Roest Crollius H."/>
            <person name="Montfort J."/>
            <person name="Robinson-Rechavi M."/>
            <person name="Bucao C."/>
            <person name="Bouchez O."/>
            <person name="Gislard M."/>
            <person name="Lluch J."/>
            <person name="Milhes M."/>
            <person name="Lampietro C."/>
            <person name="Lopez Roques C."/>
            <person name="Donnadieu C."/>
            <person name="Braasch I."/>
            <person name="Desvignes T."/>
            <person name="Postlethwait J."/>
            <person name="Bobe J."/>
            <person name="Wedekind C."/>
            <person name="Guiguen Y."/>
        </authorList>
    </citation>
    <scope>NUCLEOTIDE SEQUENCE [LARGE SCALE GENOMIC DNA]</scope>
    <source>
        <strain evidence="2">Cs_M1</strain>
        <tissue evidence="2">Blood</tissue>
    </source>
</reference>
<proteinExistence type="predicted"/>
<evidence type="ECO:0000313" key="2">
    <source>
        <dbReference type="EMBL" id="KAK6300224.1"/>
    </source>
</evidence>
<dbReference type="AlphaFoldDB" id="A0AAN8L3B3"/>
<dbReference type="EMBL" id="JAGTTL010000027">
    <property type="protein sequence ID" value="KAK6300224.1"/>
    <property type="molecule type" value="Genomic_DNA"/>
</dbReference>
<evidence type="ECO:0000256" key="1">
    <source>
        <dbReference type="SAM" id="MobiDB-lite"/>
    </source>
</evidence>